<reference evidence="4" key="1">
    <citation type="submission" date="2025-08" db="UniProtKB">
        <authorList>
            <consortium name="RefSeq"/>
        </authorList>
    </citation>
    <scope>IDENTIFICATION</scope>
    <source>
        <tissue evidence="4">Liver</tissue>
    </source>
</reference>
<dbReference type="AlphaFoldDB" id="A0A9F5JBN1"/>
<protein>
    <submittedName>
        <fullName evidence="4">Uncharacterized protein LOC103059454</fullName>
    </submittedName>
</protein>
<dbReference type="Proteomes" id="UP000695026">
    <property type="component" value="Unplaced"/>
</dbReference>
<feature type="chain" id="PRO_5039911586" evidence="2">
    <location>
        <begin position="22"/>
        <end position="714"/>
    </location>
</feature>
<keyword evidence="2" id="KW-0732">Signal</keyword>
<evidence type="ECO:0000256" key="2">
    <source>
        <dbReference type="SAM" id="SignalP"/>
    </source>
</evidence>
<dbReference type="GeneID" id="103059454"/>
<dbReference type="KEGG" id="pbi:103059454"/>
<keyword evidence="3" id="KW-1185">Reference proteome</keyword>
<accession>A0A9F5JBN1</accession>
<name>A0A9F5JBN1_PYTBI</name>
<sequence length="714" mass="79967">MDSSSFFLLLMLILPEYYNHSVDESISPKKCKNIPKLDLRGRGHFASSEWALVRLTPEEEKADHNLLAVQVLVTSDGSSSESDLSGNSAISEAPEDMLPLFEPWHCIPSSQRSPLINTNLRKGDDGLEKSKAANALQRAYSLRDSSSSKKYQNWKKNIQSNFPLLYNKRNGPFSKEASASLPQEVEESCFKTELTSPNKIPEMRAHLQPHSPEFQFKEKATDVSGKIPFYIPHSCCADSYPVAHGESLSHADWTSVPSPLKPGANHCGADEQYEGNEAVNSQQLTSRLFTKNSDTSSVNLDEGDKTALVPAKEQQNRHLNKAKSKIMRKLTLSMERQARALALNNSQLDGARIADQGQGIPGPKNAYFTGDEHIPKQLSYDRSPKFLDNHLPVLVPEHKHPKYVDKCPKKCMAAQPKWSLKVMANAIKKSILTSPSEGLKKSQDAHTKLPLENASFNFPHSLVHPENLENTKDQEDSNAEMQDFFVLSTKEQGFGPGSSDISNFSRSPIEGCLYDDKSSYSPEYNVHMCSSSSTHQSEPSYSNEIDVPMLLERFTLKENSRKSSTDDWHACNQKNMLYSSLRHKKKSDDAILDGPVQRNNVWNLFSNLRNKEDDNVESPLLMPAVPPATIIDVDEVLSNSSKGEYLGSDCLPARKQAAIDYCSSSSDGELEYQSSLPLKQHQELHKKKERKKERKKAGHKKNAVQIRMRTKGKH</sequence>
<dbReference type="OrthoDB" id="20799at2759"/>
<evidence type="ECO:0000313" key="3">
    <source>
        <dbReference type="Proteomes" id="UP000695026"/>
    </source>
</evidence>
<proteinExistence type="predicted"/>
<dbReference type="RefSeq" id="XP_025029521.1">
    <property type="nucleotide sequence ID" value="XM_025173753.1"/>
</dbReference>
<feature type="compositionally biased region" description="Basic residues" evidence="1">
    <location>
        <begin position="684"/>
        <end position="714"/>
    </location>
</feature>
<gene>
    <name evidence="4" type="primary">LOC103059454</name>
</gene>
<evidence type="ECO:0000256" key="1">
    <source>
        <dbReference type="SAM" id="MobiDB-lite"/>
    </source>
</evidence>
<feature type="signal peptide" evidence="2">
    <location>
        <begin position="1"/>
        <end position="21"/>
    </location>
</feature>
<evidence type="ECO:0000313" key="4">
    <source>
        <dbReference type="RefSeq" id="XP_025029521.1"/>
    </source>
</evidence>
<organism evidence="3 4">
    <name type="scientific">Python bivittatus</name>
    <name type="common">Burmese python</name>
    <name type="synonym">Python molurus bivittatus</name>
    <dbReference type="NCBI Taxonomy" id="176946"/>
    <lineage>
        <taxon>Eukaryota</taxon>
        <taxon>Metazoa</taxon>
        <taxon>Chordata</taxon>
        <taxon>Craniata</taxon>
        <taxon>Vertebrata</taxon>
        <taxon>Euteleostomi</taxon>
        <taxon>Lepidosauria</taxon>
        <taxon>Squamata</taxon>
        <taxon>Bifurcata</taxon>
        <taxon>Unidentata</taxon>
        <taxon>Episquamata</taxon>
        <taxon>Toxicofera</taxon>
        <taxon>Serpentes</taxon>
        <taxon>Henophidia</taxon>
        <taxon>Pythonidae</taxon>
        <taxon>Python</taxon>
    </lineage>
</organism>
<feature type="region of interest" description="Disordered" evidence="1">
    <location>
        <begin position="672"/>
        <end position="714"/>
    </location>
</feature>